<dbReference type="EMBL" id="GL891306">
    <property type="protein sequence ID" value="EGO55540.1"/>
    <property type="molecule type" value="Genomic_DNA"/>
</dbReference>
<gene>
    <name evidence="2" type="ORF">NEUTE1DRAFT_131266</name>
</gene>
<dbReference type="Proteomes" id="UP000008065">
    <property type="component" value="Unassembled WGS sequence"/>
</dbReference>
<dbReference type="GeneID" id="20825515"/>
<evidence type="ECO:0000313" key="3">
    <source>
        <dbReference type="Proteomes" id="UP000008065"/>
    </source>
</evidence>
<protein>
    <submittedName>
        <fullName evidence="2">Uncharacterized protein</fullName>
    </submittedName>
</protein>
<evidence type="ECO:0000256" key="1">
    <source>
        <dbReference type="SAM" id="MobiDB-lite"/>
    </source>
</evidence>
<dbReference type="RefSeq" id="XP_009853352.1">
    <property type="nucleotide sequence ID" value="XM_009855050.1"/>
</dbReference>
<keyword evidence="3" id="KW-1185">Reference proteome</keyword>
<evidence type="ECO:0000313" key="2">
    <source>
        <dbReference type="EMBL" id="EGO55540.1"/>
    </source>
</evidence>
<organism evidence="2 3">
    <name type="scientific">Neurospora tetrasperma (strain FGSC 2508 / ATCC MYA-4615 / P0657)</name>
    <dbReference type="NCBI Taxonomy" id="510951"/>
    <lineage>
        <taxon>Eukaryota</taxon>
        <taxon>Fungi</taxon>
        <taxon>Dikarya</taxon>
        <taxon>Ascomycota</taxon>
        <taxon>Pezizomycotina</taxon>
        <taxon>Sordariomycetes</taxon>
        <taxon>Sordariomycetidae</taxon>
        <taxon>Sordariales</taxon>
        <taxon>Sordariaceae</taxon>
        <taxon>Neurospora</taxon>
    </lineage>
</organism>
<dbReference type="AlphaFoldDB" id="F8MU58"/>
<sequence>MYLKGKGKREEAGERSTATIRYNRSYYSPEWFGGFQTSLDLARRQDRRVLATYSRTNCGADRTRRPAGFPVSMRDKNLVPERMSPVESVTSLGHGRGRKRGGGERNSNLGVGKGALNRAGAAFYDGLGCQTVAEGGTKLAKDTSRQFEAEWPGVGEH</sequence>
<reference evidence="3" key="1">
    <citation type="journal article" date="2011" name="Genetics">
        <title>Massive changes in genome architecture accompany the transition to self-fertility in the filamentous fungus Neurospora tetrasperma.</title>
        <authorList>
            <person name="Ellison C.E."/>
            <person name="Stajich J.E."/>
            <person name="Jacobson D.J."/>
            <person name="Natvig D.O."/>
            <person name="Lapidus A."/>
            <person name="Foster B."/>
            <person name="Aerts A."/>
            <person name="Riley R."/>
            <person name="Lindquist E.A."/>
            <person name="Grigoriev I.V."/>
            <person name="Taylor J.W."/>
        </authorList>
    </citation>
    <scope>NUCLEOTIDE SEQUENCE [LARGE SCALE GENOMIC DNA]</scope>
    <source>
        <strain evidence="3">FGSC 2508 / P0657</strain>
    </source>
</reference>
<proteinExistence type="predicted"/>
<name>F8MU58_NEUT8</name>
<feature type="region of interest" description="Disordered" evidence="1">
    <location>
        <begin position="59"/>
        <end position="111"/>
    </location>
</feature>
<dbReference type="HOGENOM" id="CLU_1704741_0_0_1"/>
<dbReference type="KEGG" id="nte:NEUTE1DRAFT131266"/>
<dbReference type="VEuPathDB" id="FungiDB:NEUTE1DRAFT_131266"/>
<accession>F8MU58</accession>